<evidence type="ECO:0000256" key="1">
    <source>
        <dbReference type="SAM" id="Phobius"/>
    </source>
</evidence>
<keyword evidence="1" id="KW-1133">Transmembrane helix</keyword>
<dbReference type="Proteomes" id="UP000053370">
    <property type="component" value="Unassembled WGS sequence"/>
</dbReference>
<feature type="transmembrane region" description="Helical" evidence="1">
    <location>
        <begin position="231"/>
        <end position="256"/>
    </location>
</feature>
<reference evidence="2" key="1">
    <citation type="journal article" date="2015" name="Genome Announc.">
        <title>Draft Genome Sequence of Anaerolineae Strain TC1, a Novel Isolate from a Methanogenic Wastewater Treatment System.</title>
        <authorList>
            <person name="Matsuura N."/>
            <person name="Tourlousse D.M."/>
            <person name="Sun L."/>
            <person name="Toyonaga M."/>
            <person name="Kuroda K."/>
            <person name="Ohashi A."/>
            <person name="Cruz R."/>
            <person name="Yamaguchi T."/>
            <person name="Sekiguchi Y."/>
        </authorList>
    </citation>
    <scope>NUCLEOTIDE SEQUENCE [LARGE SCALE GENOMIC DNA]</scope>
    <source>
        <strain evidence="2">TC1</strain>
    </source>
</reference>
<feature type="transmembrane region" description="Helical" evidence="1">
    <location>
        <begin position="462"/>
        <end position="482"/>
    </location>
</feature>
<keyword evidence="1" id="KW-0812">Transmembrane</keyword>
<feature type="transmembrane region" description="Helical" evidence="1">
    <location>
        <begin position="378"/>
        <end position="395"/>
    </location>
</feature>
<protein>
    <recommendedName>
        <fullName evidence="4">Dolichyl-phosphate-mannose-protein mannosyltransferase</fullName>
    </recommendedName>
</protein>
<dbReference type="RefSeq" id="WP_062280254.1">
    <property type="nucleotide sequence ID" value="NZ_DF968181.1"/>
</dbReference>
<gene>
    <name evidence="2" type="ORF">ATC1_13626</name>
</gene>
<feature type="transmembrane region" description="Helical" evidence="1">
    <location>
        <begin position="401"/>
        <end position="419"/>
    </location>
</feature>
<dbReference type="Pfam" id="PF19528">
    <property type="entry name" value="DUF6056"/>
    <property type="match status" value="1"/>
</dbReference>
<feature type="transmembrane region" description="Helical" evidence="1">
    <location>
        <begin position="284"/>
        <end position="302"/>
    </location>
</feature>
<sequence>MKTQTSIKKLLFPIDYHELIAAIMVAILMVYPYLKPSLMYLDPLFILISGHSFSGRDESIQRFVSWIFLILIIIMLYAILLFISRNVTITKNRFSQLLVFIAALVSPLPLYSLSFHMRPILDDFNNITAIRDYSLIDAMIKNYSSWSGRFSNVPVTWAANLFPIRISVIGFPILIHLMAMAGISVLFFIFIRSFSTGIPSDKNSPRLLSILAGCCFASSIFLITPSAFSSLYWFSGGVVYGFGIVMAIFSFMFLFLSMTQNRHSCLLFILSLTGLIAACGSNELTAISLCVLSLSTLIYVLFFPMEKKSRKKYVIIFFIISITATLVSLISPGNRIRASYFPEGSTQISLTWVFGKIIPGMTNLFILMIKKIFEKSEIFLIFTFLFLFMGSKLCFDKKQKRLAIWAILTFIIAAYFCFLPNSMIQWIPDRAMVIPISCFQTAVFLLAILTGSLTHSQKNQHFSFTNLVFILLVTSFECLAFYKENIESCRKFSLQSDFREKMILQQKNTTAVIEACSVDLLFDELMDLTDDPNFYVNIGMAEFYDLDRITAMKDCSVLIGPSDK</sequence>
<organism evidence="2">
    <name type="scientific">Flexilinea flocculi</name>
    <dbReference type="NCBI Taxonomy" id="1678840"/>
    <lineage>
        <taxon>Bacteria</taxon>
        <taxon>Bacillati</taxon>
        <taxon>Chloroflexota</taxon>
        <taxon>Anaerolineae</taxon>
        <taxon>Anaerolineales</taxon>
        <taxon>Anaerolineaceae</taxon>
        <taxon>Flexilinea</taxon>
    </lineage>
</organism>
<dbReference type="InterPro" id="IPR045691">
    <property type="entry name" value="DUF6056"/>
</dbReference>
<feature type="transmembrane region" description="Helical" evidence="1">
    <location>
        <begin position="94"/>
        <end position="113"/>
    </location>
</feature>
<feature type="transmembrane region" description="Helical" evidence="1">
    <location>
        <begin position="63"/>
        <end position="82"/>
    </location>
</feature>
<accession>A0A0S7BVQ7</accession>
<feature type="transmembrane region" description="Helical" evidence="1">
    <location>
        <begin position="207"/>
        <end position="225"/>
    </location>
</feature>
<evidence type="ECO:0000313" key="3">
    <source>
        <dbReference type="Proteomes" id="UP000053370"/>
    </source>
</evidence>
<feature type="transmembrane region" description="Helical" evidence="1">
    <location>
        <begin position="12"/>
        <end position="34"/>
    </location>
</feature>
<dbReference type="AlphaFoldDB" id="A0A0S7BVQ7"/>
<evidence type="ECO:0008006" key="4">
    <source>
        <dbReference type="Google" id="ProtNLM"/>
    </source>
</evidence>
<feature type="transmembrane region" description="Helical" evidence="1">
    <location>
        <begin position="173"/>
        <end position="195"/>
    </location>
</feature>
<dbReference type="EMBL" id="DF968181">
    <property type="protein sequence ID" value="GAP40648.1"/>
    <property type="molecule type" value="Genomic_DNA"/>
</dbReference>
<keyword evidence="1" id="KW-0472">Membrane</keyword>
<proteinExistence type="predicted"/>
<feature type="transmembrane region" description="Helical" evidence="1">
    <location>
        <begin position="263"/>
        <end position="278"/>
    </location>
</feature>
<feature type="transmembrane region" description="Helical" evidence="1">
    <location>
        <begin position="350"/>
        <end position="369"/>
    </location>
</feature>
<evidence type="ECO:0000313" key="2">
    <source>
        <dbReference type="EMBL" id="GAP40648.1"/>
    </source>
</evidence>
<name>A0A0S7BVQ7_9CHLR</name>
<feature type="transmembrane region" description="Helical" evidence="1">
    <location>
        <begin position="431"/>
        <end position="450"/>
    </location>
</feature>
<keyword evidence="3" id="KW-1185">Reference proteome</keyword>
<feature type="transmembrane region" description="Helical" evidence="1">
    <location>
        <begin position="314"/>
        <end position="330"/>
    </location>
</feature>